<dbReference type="EMBL" id="REGN01006952">
    <property type="protein sequence ID" value="RNA07737.1"/>
    <property type="molecule type" value="Genomic_DNA"/>
</dbReference>
<name>A0A3M7Q8F4_BRAPC</name>
<dbReference type="AlphaFoldDB" id="A0A3M7Q8F4"/>
<accession>A0A3M7Q8F4</accession>
<proteinExistence type="predicted"/>
<evidence type="ECO:0000313" key="1">
    <source>
        <dbReference type="EMBL" id="RNA07737.1"/>
    </source>
</evidence>
<organism evidence="1 2">
    <name type="scientific">Brachionus plicatilis</name>
    <name type="common">Marine rotifer</name>
    <name type="synonym">Brachionus muelleri</name>
    <dbReference type="NCBI Taxonomy" id="10195"/>
    <lineage>
        <taxon>Eukaryota</taxon>
        <taxon>Metazoa</taxon>
        <taxon>Spiralia</taxon>
        <taxon>Gnathifera</taxon>
        <taxon>Rotifera</taxon>
        <taxon>Eurotatoria</taxon>
        <taxon>Monogononta</taxon>
        <taxon>Pseudotrocha</taxon>
        <taxon>Ploima</taxon>
        <taxon>Brachionidae</taxon>
        <taxon>Brachionus</taxon>
    </lineage>
</organism>
<protein>
    <submittedName>
        <fullName evidence="1">Uncharacterized protein</fullName>
    </submittedName>
</protein>
<keyword evidence="2" id="KW-1185">Reference proteome</keyword>
<evidence type="ECO:0000313" key="2">
    <source>
        <dbReference type="Proteomes" id="UP000276133"/>
    </source>
</evidence>
<dbReference type="Proteomes" id="UP000276133">
    <property type="component" value="Unassembled WGS sequence"/>
</dbReference>
<comment type="caution">
    <text evidence="1">The sequence shown here is derived from an EMBL/GenBank/DDBJ whole genome shotgun (WGS) entry which is preliminary data.</text>
</comment>
<gene>
    <name evidence="1" type="ORF">BpHYR1_031218</name>
</gene>
<sequence>MANQQKIYFAIRTTKQSLRYESFKKTIKAFVINKLFLMYSITRIVQFKKFSGCKRALNCEKYLIFNEAYLKKIEPNSNRQFGAYLIRLDRPLGETRQKTKFMSRLAYKSSDFAKSGLNYPKNY</sequence>
<reference evidence="1 2" key="1">
    <citation type="journal article" date="2018" name="Sci. Rep.">
        <title>Genomic signatures of local adaptation to the degree of environmental predictability in rotifers.</title>
        <authorList>
            <person name="Franch-Gras L."/>
            <person name="Hahn C."/>
            <person name="Garcia-Roger E.M."/>
            <person name="Carmona M.J."/>
            <person name="Serra M."/>
            <person name="Gomez A."/>
        </authorList>
    </citation>
    <scope>NUCLEOTIDE SEQUENCE [LARGE SCALE GENOMIC DNA]</scope>
    <source>
        <strain evidence="1">HYR1</strain>
    </source>
</reference>